<evidence type="ECO:0000259" key="1">
    <source>
        <dbReference type="Pfam" id="PF06114"/>
    </source>
</evidence>
<evidence type="ECO:0000313" key="2">
    <source>
        <dbReference type="EMBL" id="TRM08778.1"/>
    </source>
</evidence>
<accession>A0A549YAB4</accession>
<comment type="caution">
    <text evidence="2">The sequence shown here is derived from an EMBL/GenBank/DDBJ whole genome shotgun (WGS) entry which is preliminary data.</text>
</comment>
<dbReference type="AlphaFoldDB" id="A0A549YAB4"/>
<reference evidence="2 5" key="1">
    <citation type="submission" date="2019-07" db="EMBL/GenBank/DDBJ databases">
        <title>Genomic analysis of Lentibacillus sp. NKC851-2.</title>
        <authorList>
            <person name="Oh Y.J."/>
        </authorList>
    </citation>
    <scope>NUCLEOTIDE SEQUENCE [LARGE SCALE GENOMIC DNA]</scope>
    <source>
        <strain evidence="2 5">NKC851-2</strain>
    </source>
</reference>
<dbReference type="Proteomes" id="UP000319280">
    <property type="component" value="Unassembled WGS sequence"/>
</dbReference>
<evidence type="ECO:0000313" key="5">
    <source>
        <dbReference type="Proteomes" id="UP000319280"/>
    </source>
</evidence>
<keyword evidence="5" id="KW-1185">Reference proteome</keyword>
<evidence type="ECO:0000313" key="3">
    <source>
        <dbReference type="EMBL" id="TRM08806.1"/>
    </source>
</evidence>
<dbReference type="Pfam" id="PF06114">
    <property type="entry name" value="Peptidase_M78"/>
    <property type="match status" value="1"/>
</dbReference>
<sequence>MAYEYRPFQVEKWISRFYYKIGIVNPEDIDERTITKHLGIHLTYKEKRSFSAEDGQFKLINIDSRLSGQEQREHFYHELCHVLRHYGSQLLMPKAFIELQEFDAKRFTRYAAIPFDMLKLFDLKSPYIVQNMAYRFNISEKICKERLDGIHRNKKPKKDISMIEYL</sequence>
<name>A0A549YAB4_9BACI</name>
<evidence type="ECO:0000313" key="4">
    <source>
        <dbReference type="EMBL" id="TRM12880.1"/>
    </source>
</evidence>
<dbReference type="EMBL" id="VJMZ01000001">
    <property type="protein sequence ID" value="TRM12880.1"/>
    <property type="molecule type" value="Genomic_DNA"/>
</dbReference>
<proteinExistence type="predicted"/>
<dbReference type="InterPro" id="IPR010359">
    <property type="entry name" value="IrrE_HExxH"/>
</dbReference>
<gene>
    <name evidence="4" type="ORF">FH966_14850</name>
    <name evidence="2" type="ORF">FH966_16515</name>
    <name evidence="3" type="ORF">FH966_16665</name>
</gene>
<organism evidence="2 5">
    <name type="scientific">Lentibacillus cibarius</name>
    <dbReference type="NCBI Taxonomy" id="2583219"/>
    <lineage>
        <taxon>Bacteria</taxon>
        <taxon>Bacillati</taxon>
        <taxon>Bacillota</taxon>
        <taxon>Bacilli</taxon>
        <taxon>Bacillales</taxon>
        <taxon>Bacillaceae</taxon>
        <taxon>Lentibacillus</taxon>
    </lineage>
</organism>
<dbReference type="EMBL" id="VJMZ01000003">
    <property type="protein sequence ID" value="TRM08778.1"/>
    <property type="molecule type" value="Genomic_DNA"/>
</dbReference>
<protein>
    <submittedName>
        <fullName evidence="2">ImmA/IrrE family metallo-endopeptidase</fullName>
    </submittedName>
</protein>
<dbReference type="EMBL" id="VJMZ01000003">
    <property type="protein sequence ID" value="TRM08806.1"/>
    <property type="molecule type" value="Genomic_DNA"/>
</dbReference>
<dbReference type="RefSeq" id="WP_142791796.1">
    <property type="nucleotide sequence ID" value="NZ_VJMZ01000001.1"/>
</dbReference>
<feature type="domain" description="IrrE N-terminal-like" evidence="1">
    <location>
        <begin position="44"/>
        <end position="147"/>
    </location>
</feature>